<feature type="compositionally biased region" description="Basic and acidic residues" evidence="1">
    <location>
        <begin position="49"/>
        <end position="63"/>
    </location>
</feature>
<dbReference type="AlphaFoldDB" id="A0A2P6V0H6"/>
<evidence type="ECO:0000313" key="3">
    <source>
        <dbReference type="Proteomes" id="UP000239649"/>
    </source>
</evidence>
<feature type="compositionally biased region" description="Basic and acidic residues" evidence="1">
    <location>
        <begin position="10"/>
        <end position="21"/>
    </location>
</feature>
<comment type="caution">
    <text evidence="2">The sequence shown here is derived from an EMBL/GenBank/DDBJ whole genome shotgun (WGS) entry which is preliminary data.</text>
</comment>
<gene>
    <name evidence="2" type="ORF">C2E20_8743</name>
</gene>
<dbReference type="EMBL" id="LHPF02000053">
    <property type="protein sequence ID" value="PSC67598.1"/>
    <property type="molecule type" value="Genomic_DNA"/>
</dbReference>
<accession>A0A2P6V0H6</accession>
<evidence type="ECO:0000256" key="1">
    <source>
        <dbReference type="SAM" id="MobiDB-lite"/>
    </source>
</evidence>
<feature type="region of interest" description="Disordered" evidence="1">
    <location>
        <begin position="1"/>
        <end position="98"/>
    </location>
</feature>
<organism evidence="2 3">
    <name type="scientific">Micractinium conductrix</name>
    <dbReference type="NCBI Taxonomy" id="554055"/>
    <lineage>
        <taxon>Eukaryota</taxon>
        <taxon>Viridiplantae</taxon>
        <taxon>Chlorophyta</taxon>
        <taxon>core chlorophytes</taxon>
        <taxon>Trebouxiophyceae</taxon>
        <taxon>Chlorellales</taxon>
        <taxon>Chlorellaceae</taxon>
        <taxon>Chlorella clade</taxon>
        <taxon>Micractinium</taxon>
    </lineage>
</organism>
<keyword evidence="3" id="KW-1185">Reference proteome</keyword>
<dbReference type="Proteomes" id="UP000239649">
    <property type="component" value="Unassembled WGS sequence"/>
</dbReference>
<evidence type="ECO:0000313" key="2">
    <source>
        <dbReference type="EMBL" id="PSC67598.1"/>
    </source>
</evidence>
<name>A0A2P6V0H6_9CHLO</name>
<protein>
    <submittedName>
        <fullName evidence="2">D-lactate dehydrogenase (Cytochrome)</fullName>
    </submittedName>
</protein>
<reference evidence="2 3" key="1">
    <citation type="journal article" date="2018" name="Plant J.">
        <title>Genome sequences of Chlorella sorokiniana UTEX 1602 and Micractinium conductrix SAG 241.80: implications to maltose excretion by a green alga.</title>
        <authorList>
            <person name="Arriola M.B."/>
            <person name="Velmurugan N."/>
            <person name="Zhang Y."/>
            <person name="Plunkett M.H."/>
            <person name="Hondzo H."/>
            <person name="Barney B.M."/>
        </authorList>
    </citation>
    <scope>NUCLEOTIDE SEQUENCE [LARGE SCALE GENOMIC DNA]</scope>
    <source>
        <strain evidence="2 3">SAG 241.80</strain>
    </source>
</reference>
<dbReference type="OrthoDB" id="508836at2759"/>
<feature type="compositionally biased region" description="Basic and acidic residues" evidence="1">
    <location>
        <begin position="85"/>
        <end position="97"/>
    </location>
</feature>
<proteinExistence type="predicted"/>
<sequence length="125" mass="13423">MQGLGVAAHDAIEQERSHSAEARLGGSPRASQLRAAPHEPQPHTGPTLIERELGEELHPDHSARLGHPGVDCHHLPAGHAHRLPPYKDAKDLQHPQDAEAPLLVMAVAVEEARDEQQGAGEAPEQ</sequence>